<feature type="transmembrane region" description="Helical" evidence="9">
    <location>
        <begin position="415"/>
        <end position="438"/>
    </location>
</feature>
<dbReference type="PANTHER" id="PTHR34820">
    <property type="entry name" value="INNER MEMBRANE PROTEIN YEBZ"/>
    <property type="match status" value="1"/>
</dbReference>
<dbReference type="InterPro" id="IPR008457">
    <property type="entry name" value="Cu-R_CopD_dom"/>
</dbReference>
<feature type="transmembrane region" description="Helical" evidence="9">
    <location>
        <begin position="265"/>
        <end position="283"/>
    </location>
</feature>
<keyword evidence="14" id="KW-1185">Reference proteome</keyword>
<evidence type="ECO:0000256" key="10">
    <source>
        <dbReference type="SAM" id="SignalP"/>
    </source>
</evidence>
<feature type="transmembrane region" description="Helical" evidence="9">
    <location>
        <begin position="303"/>
        <end position="325"/>
    </location>
</feature>
<dbReference type="InterPro" id="IPR007348">
    <property type="entry name" value="CopC_dom"/>
</dbReference>
<evidence type="ECO:0000256" key="9">
    <source>
        <dbReference type="SAM" id="Phobius"/>
    </source>
</evidence>
<feature type="transmembrane region" description="Helical" evidence="9">
    <location>
        <begin position="371"/>
        <end position="391"/>
    </location>
</feature>
<feature type="domain" description="CopC" evidence="11">
    <location>
        <begin position="35"/>
        <end position="127"/>
    </location>
</feature>
<evidence type="ECO:0000256" key="5">
    <source>
        <dbReference type="ARBA" id="ARBA00022729"/>
    </source>
</evidence>
<feature type="signal peptide" evidence="10">
    <location>
        <begin position="1"/>
        <end position="36"/>
    </location>
</feature>
<evidence type="ECO:0000313" key="14">
    <source>
        <dbReference type="Proteomes" id="UP001056455"/>
    </source>
</evidence>
<evidence type="ECO:0000259" key="11">
    <source>
        <dbReference type="Pfam" id="PF04234"/>
    </source>
</evidence>
<evidence type="ECO:0000256" key="8">
    <source>
        <dbReference type="ARBA" id="ARBA00023136"/>
    </source>
</evidence>
<name>A0ABY4YVA9_9MICO</name>
<comment type="subcellular location">
    <subcellularLocation>
        <location evidence="1">Cell membrane</location>
        <topology evidence="1">Multi-pass membrane protein</topology>
    </subcellularLocation>
</comment>
<keyword evidence="5 10" id="KW-0732">Signal</keyword>
<evidence type="ECO:0000256" key="3">
    <source>
        <dbReference type="ARBA" id="ARBA00022692"/>
    </source>
</evidence>
<keyword evidence="2" id="KW-1003">Cell membrane</keyword>
<dbReference type="InterPro" id="IPR014756">
    <property type="entry name" value="Ig_E-set"/>
</dbReference>
<keyword evidence="3 9" id="KW-0812">Transmembrane</keyword>
<feature type="transmembrane region" description="Helical" evidence="9">
    <location>
        <begin position="197"/>
        <end position="218"/>
    </location>
</feature>
<reference evidence="13" key="1">
    <citation type="submission" date="2022-06" db="EMBL/GenBank/DDBJ databases">
        <title>Ornithinimicrobium HY1793.</title>
        <authorList>
            <person name="Huang Y."/>
        </authorList>
    </citation>
    <scope>NUCLEOTIDE SEQUENCE</scope>
    <source>
        <strain evidence="13">HY1793</strain>
    </source>
</reference>
<keyword evidence="4" id="KW-0479">Metal-binding</keyword>
<feature type="transmembrane region" description="Helical" evidence="9">
    <location>
        <begin position="337"/>
        <end position="359"/>
    </location>
</feature>
<dbReference type="Proteomes" id="UP001056455">
    <property type="component" value="Chromosome"/>
</dbReference>
<evidence type="ECO:0000256" key="1">
    <source>
        <dbReference type="ARBA" id="ARBA00004651"/>
    </source>
</evidence>
<dbReference type="Gene3D" id="2.60.40.1220">
    <property type="match status" value="1"/>
</dbReference>
<dbReference type="InterPro" id="IPR014755">
    <property type="entry name" value="Cu-Rt/internalin_Ig-like"/>
</dbReference>
<feature type="domain" description="Copper resistance protein D" evidence="12">
    <location>
        <begin position="333"/>
        <end position="437"/>
    </location>
</feature>
<evidence type="ECO:0000313" key="13">
    <source>
        <dbReference type="EMBL" id="USQ80494.1"/>
    </source>
</evidence>
<feature type="transmembrane region" description="Helical" evidence="9">
    <location>
        <begin position="157"/>
        <end position="177"/>
    </location>
</feature>
<sequence length="559" mass="57013">MTSAVPLGQAKLRLVAVLSCLVVLLLGMVPAASAHATLIGSDPTEGAVLDVAPERITFTFNESVIGVPSGTTVFDATGAEVASTSTVTGSQLFVDLGEEVGEGTLVVVWRLVSRDGHPIGGSLRFSVGGPSDVVDIPGAAAADVDAQPPVLLTAMRWLGYLGLLVGAGVAAFSVLFLPRERAADAARGRLRRLVRAAVVVAAVGWWAAVPLVAIYQLGVPASALADASTWAALAAWEYAVPSAVVVGLALAAAQVPSAAAPGRRRAALVLAACALALAAPALTGHTRAASPEVLAIGADVLHLVAAAVWLGGLVSIVLVLGDLAARGDSGAVVIARFSAGAAWVLAVLVVVGLLQAWWIAGSVQALMDTSYGTVLLIKVIVALVAVAIGAWNRRVLLPRLRAATQRKDRQASASALVRATAAEAAILVVVLLVTAVLVDRSPQAELTAASEDQSSEVRQSVQLEAIAADIVLAPAAVGPNTLTIEMTDASGAPAEGYETPRLSVSSPAVNLGEVVVRSRAPGVYSGDIVLPTNGEWTVHVSLRTSEFDNPVRTVQITVP</sequence>
<dbReference type="EMBL" id="CP099489">
    <property type="protein sequence ID" value="USQ80494.1"/>
    <property type="molecule type" value="Genomic_DNA"/>
</dbReference>
<feature type="chain" id="PRO_5045346461" evidence="10">
    <location>
        <begin position="37"/>
        <end position="559"/>
    </location>
</feature>
<evidence type="ECO:0000256" key="7">
    <source>
        <dbReference type="ARBA" id="ARBA00023008"/>
    </source>
</evidence>
<feature type="transmembrane region" description="Helical" evidence="9">
    <location>
        <begin position="230"/>
        <end position="253"/>
    </location>
</feature>
<proteinExistence type="predicted"/>
<dbReference type="PANTHER" id="PTHR34820:SF4">
    <property type="entry name" value="INNER MEMBRANE PROTEIN YEBZ"/>
    <property type="match status" value="1"/>
</dbReference>
<organism evidence="13 14">
    <name type="scientific">Ornithinimicrobium faecis</name>
    <dbReference type="NCBI Taxonomy" id="2934158"/>
    <lineage>
        <taxon>Bacteria</taxon>
        <taxon>Bacillati</taxon>
        <taxon>Actinomycetota</taxon>
        <taxon>Actinomycetes</taxon>
        <taxon>Micrococcales</taxon>
        <taxon>Ornithinimicrobiaceae</taxon>
        <taxon>Ornithinimicrobium</taxon>
    </lineage>
</organism>
<dbReference type="Pfam" id="PF05425">
    <property type="entry name" value="CopD"/>
    <property type="match status" value="1"/>
</dbReference>
<keyword evidence="8 9" id="KW-0472">Membrane</keyword>
<evidence type="ECO:0000259" key="12">
    <source>
        <dbReference type="Pfam" id="PF05425"/>
    </source>
</evidence>
<dbReference type="InterPro" id="IPR032694">
    <property type="entry name" value="CopC/D"/>
</dbReference>
<evidence type="ECO:0000256" key="4">
    <source>
        <dbReference type="ARBA" id="ARBA00022723"/>
    </source>
</evidence>
<gene>
    <name evidence="13" type="ORF">NF556_02175</name>
</gene>
<dbReference type="Pfam" id="PF04234">
    <property type="entry name" value="CopC"/>
    <property type="match status" value="1"/>
</dbReference>
<protein>
    <submittedName>
        <fullName evidence="13">CopD family protein</fullName>
    </submittedName>
</protein>
<dbReference type="SUPFAM" id="SSF81296">
    <property type="entry name" value="E set domains"/>
    <property type="match status" value="1"/>
</dbReference>
<dbReference type="RefSeq" id="WP_252593870.1">
    <property type="nucleotide sequence ID" value="NZ_CP099489.1"/>
</dbReference>
<accession>A0ABY4YVA9</accession>
<evidence type="ECO:0000256" key="2">
    <source>
        <dbReference type="ARBA" id="ARBA00022475"/>
    </source>
</evidence>
<evidence type="ECO:0000256" key="6">
    <source>
        <dbReference type="ARBA" id="ARBA00022989"/>
    </source>
</evidence>
<keyword evidence="7" id="KW-0186">Copper</keyword>
<keyword evidence="6 9" id="KW-1133">Transmembrane helix</keyword>